<dbReference type="AlphaFoldDB" id="W2UND0"/>
<comment type="caution">
    <text evidence="1">The sequence shown here is derived from an EMBL/GenBank/DDBJ whole genome shotgun (WGS) entry which is preliminary data.</text>
</comment>
<protein>
    <submittedName>
        <fullName evidence="1">Uncharacterized protein</fullName>
    </submittedName>
</protein>
<gene>
    <name evidence="1" type="ORF">P278_21390</name>
</gene>
<reference evidence="1 2" key="2">
    <citation type="journal article" date="2016" name="Genome Announc.">
        <title>Draft Genome Sequence of Zhouia amylolytica AD3, Isolated from Tidal Flat Sediment.</title>
        <authorList>
            <person name="Jia B."/>
            <person name="Jin H.M."/>
            <person name="Lee H.J."/>
            <person name="Jeon C.O."/>
        </authorList>
    </citation>
    <scope>NUCLEOTIDE SEQUENCE [LARGE SCALE GENOMIC DNA]</scope>
    <source>
        <strain evidence="1 2">AD3</strain>
    </source>
</reference>
<evidence type="ECO:0000313" key="2">
    <source>
        <dbReference type="Proteomes" id="UP000018850"/>
    </source>
</evidence>
<dbReference type="Proteomes" id="UP000018850">
    <property type="component" value="Unassembled WGS sequence"/>
</dbReference>
<organism evidence="1 2">
    <name type="scientific">Zhouia amylolytica AD3</name>
    <dbReference type="NCBI Taxonomy" id="1286632"/>
    <lineage>
        <taxon>Bacteria</taxon>
        <taxon>Pseudomonadati</taxon>
        <taxon>Bacteroidota</taxon>
        <taxon>Flavobacteriia</taxon>
        <taxon>Flavobacteriales</taxon>
        <taxon>Flavobacteriaceae</taxon>
        <taxon>Zhouia</taxon>
    </lineage>
</organism>
<reference evidence="2" key="1">
    <citation type="submission" date="2013-11" db="EMBL/GenBank/DDBJ databases">
        <title>Draft genome sequence from a member of Zhouia, isolated tidal flat.</title>
        <authorList>
            <person name="Jin H."/>
            <person name="Jeon C.O."/>
        </authorList>
    </citation>
    <scope>NUCLEOTIDE SEQUENCE [LARGE SCALE GENOMIC DNA]</scope>
    <source>
        <strain evidence="2">AD3</strain>
    </source>
</reference>
<accession>W2UND0</accession>
<sequence>MKKVKRQLCRPVICEGERYEDHGVMHLKFGDLAGNEKSKAPALPTCYLQRGAL</sequence>
<name>W2UND0_9FLAO</name>
<keyword evidence="2" id="KW-1185">Reference proteome</keyword>
<dbReference type="EMBL" id="AYXY01000022">
    <property type="protein sequence ID" value="ETN94981.1"/>
    <property type="molecule type" value="Genomic_DNA"/>
</dbReference>
<evidence type="ECO:0000313" key="1">
    <source>
        <dbReference type="EMBL" id="ETN94981.1"/>
    </source>
</evidence>
<proteinExistence type="predicted"/>